<name>A0AC61NK74_9FIRM</name>
<dbReference type="Proteomes" id="UP000682782">
    <property type="component" value="Chromosome"/>
</dbReference>
<gene>
    <name evidence="1" type="ORF">JYE49_11075</name>
</gene>
<protein>
    <submittedName>
        <fullName evidence="1">Uncharacterized protein</fullName>
    </submittedName>
</protein>
<dbReference type="EMBL" id="CP068393">
    <property type="protein sequence ID" value="QUC66398.1"/>
    <property type="molecule type" value="Genomic_DNA"/>
</dbReference>
<evidence type="ECO:0000313" key="2">
    <source>
        <dbReference type="Proteomes" id="UP000682782"/>
    </source>
</evidence>
<organism evidence="1 2">
    <name type="scientific">Aristaeella hokkaidonensis</name>
    <dbReference type="NCBI Taxonomy" id="3046382"/>
    <lineage>
        <taxon>Bacteria</taxon>
        <taxon>Bacillati</taxon>
        <taxon>Bacillota</taxon>
        <taxon>Clostridia</taxon>
        <taxon>Eubacteriales</taxon>
        <taxon>Aristaeellaceae</taxon>
        <taxon>Aristaeella</taxon>
    </lineage>
</organism>
<keyword evidence="2" id="KW-1185">Reference proteome</keyword>
<reference evidence="1" key="1">
    <citation type="submission" date="2021-01" db="EMBL/GenBank/DDBJ databases">
        <title>Complete genome sequence of Clostridiales bacterium R-7.</title>
        <authorList>
            <person name="Mahoney-Kurpe S.C."/>
            <person name="Palevich N."/>
            <person name="Koike S."/>
            <person name="Moon C.D."/>
            <person name="Attwood G.T."/>
        </authorList>
    </citation>
    <scope>NUCLEOTIDE SEQUENCE</scope>
    <source>
        <strain evidence="1">R-7</strain>
    </source>
</reference>
<accession>A0AC61NK74</accession>
<evidence type="ECO:0000313" key="1">
    <source>
        <dbReference type="EMBL" id="QUC66398.1"/>
    </source>
</evidence>
<proteinExistence type="predicted"/>
<sequence length="251" mass="28935">MEKHSFIDIHSHIIYGADDGAQSMTEAIRMLQADRDQGAVAVFATPHYGRENNNFLPVAAGVREKFELLKERAAEEVPEIRLYLGTEWYCAWVLAERVFRMEAFRMNGTNYVLTEFLEYSGCHERPEKFRTNLAQLQKRGLKPILAHAERYRALQDDRDLVRELADSGVLMQVNAFDLERNINPVTREQAQWMAKEKLISFIGSDMHGMRPGARRPVVEEGVRWLFDNVEEEYALDVTMRNAENLLKAGTV</sequence>